<keyword evidence="10 19" id="KW-0812">Transmembrane</keyword>
<proteinExistence type="inferred from homology"/>
<keyword evidence="7 19" id="KW-1003">Cell membrane</keyword>
<evidence type="ECO:0000256" key="3">
    <source>
        <dbReference type="ARBA" id="ARBA00004663"/>
    </source>
</evidence>
<evidence type="ECO:0000256" key="13">
    <source>
        <dbReference type="ARBA" id="ARBA00023136"/>
    </source>
</evidence>
<evidence type="ECO:0000256" key="15">
    <source>
        <dbReference type="ARBA" id="ARBA00032605"/>
    </source>
</evidence>
<dbReference type="GO" id="GO:0009236">
    <property type="term" value="P:cobalamin biosynthetic process"/>
    <property type="evidence" value="ECO:0007669"/>
    <property type="project" value="UniProtKB-UniRule"/>
</dbReference>
<organism evidence="20 21">
    <name type="scientific">Cohnella thailandensis</name>
    <dbReference type="NCBI Taxonomy" id="557557"/>
    <lineage>
        <taxon>Bacteria</taxon>
        <taxon>Bacillati</taxon>
        <taxon>Bacillota</taxon>
        <taxon>Bacilli</taxon>
        <taxon>Bacillales</taxon>
        <taxon>Paenibacillaceae</taxon>
        <taxon>Cohnella</taxon>
    </lineage>
</organism>
<dbReference type="AlphaFoldDB" id="A0A841SZB3"/>
<evidence type="ECO:0000256" key="8">
    <source>
        <dbReference type="ARBA" id="ARBA00022573"/>
    </source>
</evidence>
<name>A0A841SZB3_9BACL</name>
<keyword evidence="12 19" id="KW-1133">Transmembrane helix</keyword>
<protein>
    <recommendedName>
        <fullName evidence="6 19">Adenosylcobinamide-GDP ribazoletransferase</fullName>
        <ecNumber evidence="5 19">2.7.8.26</ecNumber>
    </recommendedName>
    <alternativeName>
        <fullName evidence="16 19">Cobalamin synthase</fullName>
    </alternativeName>
    <alternativeName>
        <fullName evidence="15 19">Cobalamin-5'-phosphate synthase</fullName>
    </alternativeName>
</protein>
<dbReference type="Pfam" id="PF02654">
    <property type="entry name" value="CobS"/>
    <property type="match status" value="1"/>
</dbReference>
<comment type="caution">
    <text evidence="20">The sequence shown here is derived from an EMBL/GenBank/DDBJ whole genome shotgun (WGS) entry which is preliminary data.</text>
</comment>
<evidence type="ECO:0000256" key="12">
    <source>
        <dbReference type="ARBA" id="ARBA00022989"/>
    </source>
</evidence>
<dbReference type="PANTHER" id="PTHR34148:SF1">
    <property type="entry name" value="ADENOSYLCOBINAMIDE-GDP RIBAZOLETRANSFERASE"/>
    <property type="match status" value="1"/>
</dbReference>
<evidence type="ECO:0000256" key="4">
    <source>
        <dbReference type="ARBA" id="ARBA00010561"/>
    </source>
</evidence>
<feature type="transmembrane region" description="Helical" evidence="19">
    <location>
        <begin position="70"/>
        <end position="88"/>
    </location>
</feature>
<dbReference type="GO" id="GO:0051073">
    <property type="term" value="F:adenosylcobinamide-GDP ribazoletransferase activity"/>
    <property type="evidence" value="ECO:0007669"/>
    <property type="project" value="UniProtKB-UniRule"/>
</dbReference>
<dbReference type="EMBL" id="JACJVQ010000011">
    <property type="protein sequence ID" value="MBB6635170.1"/>
    <property type="molecule type" value="Genomic_DNA"/>
</dbReference>
<comment type="function">
    <text evidence="14 19">Joins adenosylcobinamide-GDP and alpha-ribazole to generate adenosylcobalamin (Ado-cobalamin). Also synthesizes adenosylcobalamin 5'-phosphate from adenosylcobinamide-GDP and alpha-ribazole 5'-phosphate.</text>
</comment>
<evidence type="ECO:0000256" key="11">
    <source>
        <dbReference type="ARBA" id="ARBA00022842"/>
    </source>
</evidence>
<evidence type="ECO:0000313" key="21">
    <source>
        <dbReference type="Proteomes" id="UP000535838"/>
    </source>
</evidence>
<comment type="similarity">
    <text evidence="4 19">Belongs to the CobS family.</text>
</comment>
<evidence type="ECO:0000256" key="17">
    <source>
        <dbReference type="ARBA" id="ARBA00048623"/>
    </source>
</evidence>
<evidence type="ECO:0000256" key="16">
    <source>
        <dbReference type="ARBA" id="ARBA00032853"/>
    </source>
</evidence>
<evidence type="ECO:0000256" key="19">
    <source>
        <dbReference type="HAMAP-Rule" id="MF_00719"/>
    </source>
</evidence>
<comment type="pathway">
    <text evidence="3 19">Cofactor biosynthesis; adenosylcobalamin biosynthesis; adenosylcobalamin from cob(II)yrinate a,c-diamide: step 7/7.</text>
</comment>
<dbReference type="NCBIfam" id="TIGR00317">
    <property type="entry name" value="cobS"/>
    <property type="match status" value="1"/>
</dbReference>
<feature type="transmembrane region" description="Helical" evidence="19">
    <location>
        <begin position="147"/>
        <end position="172"/>
    </location>
</feature>
<dbReference type="Proteomes" id="UP000535838">
    <property type="component" value="Unassembled WGS sequence"/>
</dbReference>
<sequence length="275" mass="28136">MAVSILTRNLRAFGAALQFLTRLPVPRGMAPASHEAEDFRRSTAYYPAAGFAIGLILAAGGWLLSYALPAWPAAVLTAALWVGLSGALHMDGLMDTADGLLSHRSRERMLEIMKDSRVGAMGVVAGSLAVLLRAALLASLLEAPGELAALGLLVIPIWSRSFLVTAIAGWPYARAEGAGLGGLFRTVKAGQAWAAALLSAALTSAALAAFGAWSPAGAALALLLAAAIAYAVGAALAAAATRKLGGLTGDVYGALNELIELSLLIALLVYVKHAL</sequence>
<comment type="catalytic activity">
    <reaction evidence="18 19">
        <text>alpha-ribazole 5'-phosphate + adenosylcob(III)inamide-GDP = adenosylcob(III)alamin 5'-phosphate + GMP + H(+)</text>
        <dbReference type="Rhea" id="RHEA:23560"/>
        <dbReference type="ChEBI" id="CHEBI:15378"/>
        <dbReference type="ChEBI" id="CHEBI:57918"/>
        <dbReference type="ChEBI" id="CHEBI:58115"/>
        <dbReference type="ChEBI" id="CHEBI:60487"/>
        <dbReference type="ChEBI" id="CHEBI:60493"/>
        <dbReference type="EC" id="2.7.8.26"/>
    </reaction>
</comment>
<feature type="transmembrane region" description="Helical" evidence="19">
    <location>
        <begin position="251"/>
        <end position="271"/>
    </location>
</feature>
<evidence type="ECO:0000256" key="10">
    <source>
        <dbReference type="ARBA" id="ARBA00022692"/>
    </source>
</evidence>
<evidence type="ECO:0000256" key="9">
    <source>
        <dbReference type="ARBA" id="ARBA00022679"/>
    </source>
</evidence>
<evidence type="ECO:0000256" key="6">
    <source>
        <dbReference type="ARBA" id="ARBA00015850"/>
    </source>
</evidence>
<dbReference type="InterPro" id="IPR003805">
    <property type="entry name" value="CobS"/>
</dbReference>
<evidence type="ECO:0000256" key="7">
    <source>
        <dbReference type="ARBA" id="ARBA00022475"/>
    </source>
</evidence>
<evidence type="ECO:0000256" key="1">
    <source>
        <dbReference type="ARBA" id="ARBA00001946"/>
    </source>
</evidence>
<dbReference type="HAMAP" id="MF_00719">
    <property type="entry name" value="CobS"/>
    <property type="match status" value="1"/>
</dbReference>
<reference evidence="20 21" key="1">
    <citation type="submission" date="2020-08" db="EMBL/GenBank/DDBJ databases">
        <title>Cohnella phylogeny.</title>
        <authorList>
            <person name="Dunlap C."/>
        </authorList>
    </citation>
    <scope>NUCLEOTIDE SEQUENCE [LARGE SCALE GENOMIC DNA]</scope>
    <source>
        <strain evidence="20 21">DSM 25241</strain>
    </source>
</reference>
<dbReference type="PANTHER" id="PTHR34148">
    <property type="entry name" value="ADENOSYLCOBINAMIDE-GDP RIBAZOLETRANSFERASE"/>
    <property type="match status" value="1"/>
</dbReference>
<evidence type="ECO:0000256" key="2">
    <source>
        <dbReference type="ARBA" id="ARBA00004651"/>
    </source>
</evidence>
<comment type="catalytic activity">
    <reaction evidence="17 19">
        <text>alpha-ribazole + adenosylcob(III)inamide-GDP = adenosylcob(III)alamin + GMP + H(+)</text>
        <dbReference type="Rhea" id="RHEA:16049"/>
        <dbReference type="ChEBI" id="CHEBI:10329"/>
        <dbReference type="ChEBI" id="CHEBI:15378"/>
        <dbReference type="ChEBI" id="CHEBI:18408"/>
        <dbReference type="ChEBI" id="CHEBI:58115"/>
        <dbReference type="ChEBI" id="CHEBI:60487"/>
        <dbReference type="EC" id="2.7.8.26"/>
    </reaction>
</comment>
<comment type="subcellular location">
    <subcellularLocation>
        <location evidence="2 19">Cell membrane</location>
        <topology evidence="2 19">Multi-pass membrane protein</topology>
    </subcellularLocation>
</comment>
<gene>
    <name evidence="19 20" type="primary">cobS</name>
    <name evidence="20" type="ORF">H7B67_13700</name>
</gene>
<feature type="transmembrane region" description="Helical" evidence="19">
    <location>
        <begin position="192"/>
        <end position="213"/>
    </location>
</feature>
<evidence type="ECO:0000256" key="5">
    <source>
        <dbReference type="ARBA" id="ARBA00013200"/>
    </source>
</evidence>
<evidence type="ECO:0000256" key="18">
    <source>
        <dbReference type="ARBA" id="ARBA00049504"/>
    </source>
</evidence>
<dbReference type="UniPathway" id="UPA00148">
    <property type="reaction ID" value="UER00238"/>
</dbReference>
<dbReference type="GO" id="GO:0008818">
    <property type="term" value="F:cobalamin 5'-phosphate synthase activity"/>
    <property type="evidence" value="ECO:0007669"/>
    <property type="project" value="UniProtKB-UniRule"/>
</dbReference>
<keyword evidence="21" id="KW-1185">Reference proteome</keyword>
<dbReference type="GO" id="GO:0005886">
    <property type="term" value="C:plasma membrane"/>
    <property type="evidence" value="ECO:0007669"/>
    <property type="project" value="UniProtKB-SubCell"/>
</dbReference>
<feature type="transmembrane region" description="Helical" evidence="19">
    <location>
        <begin position="118"/>
        <end position="141"/>
    </location>
</feature>
<feature type="transmembrane region" description="Helical" evidence="19">
    <location>
        <begin position="44"/>
        <end position="64"/>
    </location>
</feature>
<dbReference type="RefSeq" id="WP_185120406.1">
    <property type="nucleotide sequence ID" value="NZ_JACJVQ010000011.1"/>
</dbReference>
<comment type="cofactor">
    <cofactor evidence="1 19">
        <name>Mg(2+)</name>
        <dbReference type="ChEBI" id="CHEBI:18420"/>
    </cofactor>
</comment>
<accession>A0A841SZB3</accession>
<dbReference type="EC" id="2.7.8.26" evidence="5 19"/>
<keyword evidence="13 19" id="KW-0472">Membrane</keyword>
<keyword evidence="11 19" id="KW-0460">Magnesium</keyword>
<keyword evidence="8 19" id="KW-0169">Cobalamin biosynthesis</keyword>
<evidence type="ECO:0000256" key="14">
    <source>
        <dbReference type="ARBA" id="ARBA00025228"/>
    </source>
</evidence>
<evidence type="ECO:0000313" key="20">
    <source>
        <dbReference type="EMBL" id="MBB6635170.1"/>
    </source>
</evidence>
<keyword evidence="9 19" id="KW-0808">Transferase</keyword>
<feature type="transmembrane region" description="Helical" evidence="19">
    <location>
        <begin position="219"/>
        <end position="239"/>
    </location>
</feature>